<evidence type="ECO:0000256" key="1">
    <source>
        <dbReference type="SAM" id="MobiDB-lite"/>
    </source>
</evidence>
<name>A0A917H2R7_9BACL</name>
<accession>A0A917H2R7</accession>
<evidence type="ECO:0000313" key="2">
    <source>
        <dbReference type="EMBL" id="GGG65551.1"/>
    </source>
</evidence>
<protein>
    <submittedName>
        <fullName evidence="2">Uncharacterized protein</fullName>
    </submittedName>
</protein>
<proteinExistence type="predicted"/>
<dbReference type="Proteomes" id="UP000600247">
    <property type="component" value="Unassembled WGS sequence"/>
</dbReference>
<sequence>MKASGGIGRSSSRTGFIASRSKREEPSISPSGSAMAKATKNPEKTRLKLDIA</sequence>
<feature type="region of interest" description="Disordered" evidence="1">
    <location>
        <begin position="1"/>
        <end position="52"/>
    </location>
</feature>
<gene>
    <name evidence="2" type="ORF">GCM10010918_19760</name>
</gene>
<feature type="compositionally biased region" description="Basic and acidic residues" evidence="1">
    <location>
        <begin position="40"/>
        <end position="52"/>
    </location>
</feature>
<reference evidence="2 3" key="1">
    <citation type="journal article" date="2014" name="Int. J. Syst. Evol. Microbiol.">
        <title>Complete genome sequence of Corynebacterium casei LMG S-19264T (=DSM 44701T), isolated from a smear-ripened cheese.</title>
        <authorList>
            <consortium name="US DOE Joint Genome Institute (JGI-PGF)"/>
            <person name="Walter F."/>
            <person name="Albersmeier A."/>
            <person name="Kalinowski J."/>
            <person name="Ruckert C."/>
        </authorList>
    </citation>
    <scope>NUCLEOTIDE SEQUENCE [LARGE SCALE GENOMIC DNA]</scope>
    <source>
        <strain evidence="2 3">CGMCC 1.15286</strain>
    </source>
</reference>
<organism evidence="2 3">
    <name type="scientific">Paenibacillus radicis</name>
    <name type="common">ex Gao et al. 2016</name>
    <dbReference type="NCBI Taxonomy" id="1737354"/>
    <lineage>
        <taxon>Bacteria</taxon>
        <taxon>Bacillati</taxon>
        <taxon>Bacillota</taxon>
        <taxon>Bacilli</taxon>
        <taxon>Bacillales</taxon>
        <taxon>Paenibacillaceae</taxon>
        <taxon>Paenibacillus</taxon>
    </lineage>
</organism>
<dbReference type="AlphaFoldDB" id="A0A917H2R7"/>
<keyword evidence="3" id="KW-1185">Reference proteome</keyword>
<evidence type="ECO:0000313" key="3">
    <source>
        <dbReference type="Proteomes" id="UP000600247"/>
    </source>
</evidence>
<dbReference type="EMBL" id="BMHY01000003">
    <property type="protein sequence ID" value="GGG65551.1"/>
    <property type="molecule type" value="Genomic_DNA"/>
</dbReference>
<comment type="caution">
    <text evidence="2">The sequence shown here is derived from an EMBL/GenBank/DDBJ whole genome shotgun (WGS) entry which is preliminary data.</text>
</comment>